<comment type="caution">
    <text evidence="3">The sequence shown here is derived from an EMBL/GenBank/DDBJ whole genome shotgun (WGS) entry which is preliminary data.</text>
</comment>
<evidence type="ECO:0000259" key="2">
    <source>
        <dbReference type="Pfam" id="PF01757"/>
    </source>
</evidence>
<dbReference type="GO" id="GO:0016747">
    <property type="term" value="F:acyltransferase activity, transferring groups other than amino-acyl groups"/>
    <property type="evidence" value="ECO:0007669"/>
    <property type="project" value="InterPro"/>
</dbReference>
<sequence>MANKIYSKQDAVMIRGLAILCMVVLHLFCRTGKDVFGKPLLWINSTIPVVFLFGFFSEICVPLYSLCAGYARQYMEEKRKSSWKNNFHRIIKLMVNYWIVLVLFSILGLIFDVDNKIPGSLIKFLKSIVLLHSYNGAWWYLNTYILLLLIPTKILLNPIKKVEYKKGLIMCLLFEIGWYVVTKIGLIPDVPEKMKVVLFIKNELVNLITVLPFVWAGAIICKEKLVDNCNSWLKTHVKLRWQNKCLIIVWIGIFCLFNLLHKAVLVGIVAFCSFMIFNLIKKPEIVKKIFLFLGKHSTNIWLTHMFFYLVLFKGLVIRAQYPILMLGFMLILCIATSYIIMGIEHLIYNFIEYIMCYRERLQREKR</sequence>
<feature type="transmembrane region" description="Helical" evidence="1">
    <location>
        <begin position="12"/>
        <end position="29"/>
    </location>
</feature>
<gene>
    <name evidence="3" type="ORF">GT576_12300</name>
</gene>
<feature type="transmembrane region" description="Helical" evidence="1">
    <location>
        <begin position="199"/>
        <end position="220"/>
    </location>
</feature>
<protein>
    <submittedName>
        <fullName evidence="3">Acyltransferase family protein</fullName>
    </submittedName>
</protein>
<evidence type="ECO:0000313" key="3">
    <source>
        <dbReference type="EMBL" id="MZK11101.1"/>
    </source>
</evidence>
<dbReference type="AlphaFoldDB" id="A0A6N9JXB6"/>
<reference evidence="3 4" key="1">
    <citation type="journal article" date="2019" name="Nat. Med.">
        <title>A library of human gut bacterial isolates paired with longitudinal multiomics data enables mechanistic microbiome research.</title>
        <authorList>
            <person name="Poyet M."/>
            <person name="Groussin M."/>
            <person name="Gibbons S.M."/>
            <person name="Avila-Pacheco J."/>
            <person name="Jiang X."/>
            <person name="Kearney S.M."/>
            <person name="Perrotta A.R."/>
            <person name="Berdy B."/>
            <person name="Zhao S."/>
            <person name="Lieberman T.D."/>
            <person name="Swanson P.K."/>
            <person name="Smith M."/>
            <person name="Roesemann S."/>
            <person name="Alexander J.E."/>
            <person name="Rich S.A."/>
            <person name="Livny J."/>
            <person name="Vlamakis H."/>
            <person name="Clish C."/>
            <person name="Bullock K."/>
            <person name="Deik A."/>
            <person name="Scott J."/>
            <person name="Pierce K.A."/>
            <person name="Xavier R.J."/>
            <person name="Alm E.J."/>
        </authorList>
    </citation>
    <scope>NUCLEOTIDE SEQUENCE [LARGE SCALE GENOMIC DNA]</scope>
    <source>
        <strain evidence="3 4">BIOML-A1</strain>
    </source>
</reference>
<keyword evidence="3" id="KW-0012">Acyltransferase</keyword>
<feature type="transmembrane region" description="Helical" evidence="1">
    <location>
        <begin position="49"/>
        <end position="70"/>
    </location>
</feature>
<feature type="transmembrane region" description="Helical" evidence="1">
    <location>
        <begin position="263"/>
        <end position="280"/>
    </location>
</feature>
<feature type="transmembrane region" description="Helical" evidence="1">
    <location>
        <begin position="168"/>
        <end position="187"/>
    </location>
</feature>
<organism evidence="3 4">
    <name type="scientific">Dorea longicatena</name>
    <dbReference type="NCBI Taxonomy" id="88431"/>
    <lineage>
        <taxon>Bacteria</taxon>
        <taxon>Bacillati</taxon>
        <taxon>Bacillota</taxon>
        <taxon>Clostridia</taxon>
        <taxon>Lachnospirales</taxon>
        <taxon>Lachnospiraceae</taxon>
        <taxon>Dorea</taxon>
    </lineage>
</organism>
<dbReference type="InterPro" id="IPR002656">
    <property type="entry name" value="Acyl_transf_3_dom"/>
</dbReference>
<feature type="transmembrane region" description="Helical" evidence="1">
    <location>
        <begin position="323"/>
        <end position="351"/>
    </location>
</feature>
<keyword evidence="1" id="KW-0472">Membrane</keyword>
<evidence type="ECO:0000256" key="1">
    <source>
        <dbReference type="SAM" id="Phobius"/>
    </source>
</evidence>
<dbReference type="EMBL" id="WWSH01000011">
    <property type="protein sequence ID" value="MZK11101.1"/>
    <property type="molecule type" value="Genomic_DNA"/>
</dbReference>
<name>A0A6N9JXB6_9FIRM</name>
<proteinExistence type="predicted"/>
<feature type="transmembrane region" description="Helical" evidence="1">
    <location>
        <begin position="90"/>
        <end position="111"/>
    </location>
</feature>
<feature type="transmembrane region" description="Helical" evidence="1">
    <location>
        <begin position="300"/>
        <end position="317"/>
    </location>
</feature>
<dbReference type="Pfam" id="PF01757">
    <property type="entry name" value="Acyl_transf_3"/>
    <property type="match status" value="1"/>
</dbReference>
<feature type="transmembrane region" description="Helical" evidence="1">
    <location>
        <begin position="137"/>
        <end position="156"/>
    </location>
</feature>
<dbReference type="Proteomes" id="UP000449249">
    <property type="component" value="Unassembled WGS sequence"/>
</dbReference>
<keyword evidence="1" id="KW-0812">Transmembrane</keyword>
<dbReference type="RefSeq" id="WP_161170397.1">
    <property type="nucleotide sequence ID" value="NZ_JADNMG010000010.1"/>
</dbReference>
<evidence type="ECO:0000313" key="4">
    <source>
        <dbReference type="Proteomes" id="UP000449249"/>
    </source>
</evidence>
<keyword evidence="3" id="KW-0808">Transferase</keyword>
<feature type="domain" description="Acyltransferase 3" evidence="2">
    <location>
        <begin position="14"/>
        <end position="341"/>
    </location>
</feature>
<keyword evidence="1" id="KW-1133">Transmembrane helix</keyword>
<accession>A0A6N9JXB6</accession>